<dbReference type="EnsemblPlants" id="AUR62024613-RA">
    <property type="protein sequence ID" value="AUR62024613-RA:cds"/>
    <property type="gene ID" value="AUR62024613"/>
</dbReference>
<dbReference type="GO" id="GO:0046872">
    <property type="term" value="F:metal ion binding"/>
    <property type="evidence" value="ECO:0007669"/>
    <property type="project" value="InterPro"/>
</dbReference>
<dbReference type="Gramene" id="AUR62024613-RA">
    <property type="protein sequence ID" value="AUR62024613-RA:cds"/>
    <property type="gene ID" value="AUR62024613"/>
</dbReference>
<evidence type="ECO:0000313" key="2">
    <source>
        <dbReference type="Proteomes" id="UP000596660"/>
    </source>
</evidence>
<keyword evidence="2" id="KW-1185">Reference proteome</keyword>
<dbReference type="InterPro" id="IPR038765">
    <property type="entry name" value="Papain-like_cys_pep_sf"/>
</dbReference>
<dbReference type="Proteomes" id="UP000596660">
    <property type="component" value="Unplaced"/>
</dbReference>
<dbReference type="AlphaFoldDB" id="A0A803M7E8"/>
<name>A0A803M7E8_CHEQI</name>
<sequence length="543" mass="61544">MSGPLDRFARTLLVRSGLMLSYPSTLSGTNLCRLIVVLLDHAAFRNQLEWSRKHGACRSHAPICEDFRGRGSRLVFNSRAEVSDAVVDVQMNGEIKACQQVANESGIPIDPIYPLAAWELAVQLSQEQPDKGEKGRSDEGAAMRVGEVRRASGANEGGAKTANEGGATRVSRCEMGVTTRVQGRCDEGGVNEGAATRRIYDMDPFKLLRWEKQLMKLKERILAEGSKVVFLPIIEKYILKNHHRVTVEMQPGPETGIIRLLIKNRWRSSRQINIFLMSFNSFRPLCNQSLLVKEQCADMDLERVYTKMNMSEKGASSSQRPAKRPRILELGETIPQPPLRQNPVSCAFTATTRQVEYDMRIRWAKAQPPSKLDPGPLLDHDEWERRLKERFPNHVCLWKPKELLKQILNEDLENPDREDRVGCPYLRGLVHETHSSVVVSSENVNMDEVRKILSYRIPIVAVIDVHNDYPEYAEKPYPGLDEYGNSRQMLSLRRGPGRVTHAVVLVGIYEAGDNNLYGLKPDTYWIYQNSLPKKTSYYKSGKT</sequence>
<proteinExistence type="predicted"/>
<dbReference type="Gene3D" id="3.90.70.10">
    <property type="entry name" value="Cysteine proteinases"/>
    <property type="match status" value="1"/>
</dbReference>
<dbReference type="SUPFAM" id="SSF54001">
    <property type="entry name" value="Cysteine proteinases"/>
    <property type="match status" value="1"/>
</dbReference>
<reference evidence="1" key="1">
    <citation type="journal article" date="2017" name="Nature">
        <title>The genome of Chenopodium quinoa.</title>
        <authorList>
            <person name="Jarvis D.E."/>
            <person name="Ho Y.S."/>
            <person name="Lightfoot D.J."/>
            <person name="Schmoeckel S.M."/>
            <person name="Li B."/>
            <person name="Borm T.J.A."/>
            <person name="Ohyanagi H."/>
            <person name="Mineta K."/>
            <person name="Michell C.T."/>
            <person name="Saber N."/>
            <person name="Kharbatia N.M."/>
            <person name="Rupper R.R."/>
            <person name="Sharp A.R."/>
            <person name="Dally N."/>
            <person name="Boughton B.A."/>
            <person name="Woo Y.H."/>
            <person name="Gao G."/>
            <person name="Schijlen E.G.W.M."/>
            <person name="Guo X."/>
            <person name="Momin A.A."/>
            <person name="Negrao S."/>
            <person name="Al-Babili S."/>
            <person name="Gehring C."/>
            <person name="Roessner U."/>
            <person name="Jung C."/>
            <person name="Murphy K."/>
            <person name="Arold S.T."/>
            <person name="Gojobori T."/>
            <person name="van der Linden C.G."/>
            <person name="van Loo E.N."/>
            <person name="Jellen E.N."/>
            <person name="Maughan P.J."/>
            <person name="Tester M."/>
        </authorList>
    </citation>
    <scope>NUCLEOTIDE SEQUENCE [LARGE SCALE GENOMIC DNA]</scope>
    <source>
        <strain evidence="1">cv. PI 614886</strain>
    </source>
</reference>
<dbReference type="InterPro" id="IPR011249">
    <property type="entry name" value="Metalloenz_LuxS/M16"/>
</dbReference>
<reference evidence="1" key="2">
    <citation type="submission" date="2021-03" db="UniProtKB">
        <authorList>
            <consortium name="EnsemblPlants"/>
        </authorList>
    </citation>
    <scope>IDENTIFICATION</scope>
</reference>
<accession>A0A803M7E8</accession>
<dbReference type="SUPFAM" id="SSF63411">
    <property type="entry name" value="LuxS/MPP-like metallohydrolase"/>
    <property type="match status" value="1"/>
</dbReference>
<protein>
    <submittedName>
        <fullName evidence="1">Uncharacterized protein</fullName>
    </submittedName>
</protein>
<dbReference type="Gene3D" id="3.30.830.10">
    <property type="entry name" value="Metalloenzyme, LuxS/M16 peptidase-like"/>
    <property type="match status" value="1"/>
</dbReference>
<evidence type="ECO:0000313" key="1">
    <source>
        <dbReference type="EnsemblPlants" id="AUR62024613-RA:cds"/>
    </source>
</evidence>
<organism evidence="1 2">
    <name type="scientific">Chenopodium quinoa</name>
    <name type="common">Quinoa</name>
    <dbReference type="NCBI Taxonomy" id="63459"/>
    <lineage>
        <taxon>Eukaryota</taxon>
        <taxon>Viridiplantae</taxon>
        <taxon>Streptophyta</taxon>
        <taxon>Embryophyta</taxon>
        <taxon>Tracheophyta</taxon>
        <taxon>Spermatophyta</taxon>
        <taxon>Magnoliopsida</taxon>
        <taxon>eudicotyledons</taxon>
        <taxon>Gunneridae</taxon>
        <taxon>Pentapetalae</taxon>
        <taxon>Caryophyllales</taxon>
        <taxon>Chenopodiaceae</taxon>
        <taxon>Chenopodioideae</taxon>
        <taxon>Atripliceae</taxon>
        <taxon>Chenopodium</taxon>
    </lineage>
</organism>